<sequence length="781" mass="83041">MHLDFWKFRSGALFYTFFVSLILVHHSAEAATSYCEDTATHCASVADCDNTGGGVDFSGQTIQNVNFGNKGTGYLLGADFSDTTLIGVNFGNQDLSRATFKGAVFKANSDGLRTDLSNTSLKGTCFAGADLSGADLQFANFEGTDFTCADATNAKFGPMVSAARDQSARITFTYAKLGIAEDTNSFLFPLNNMTPNPSFWKNTAFECTKLIGLAPSNFEPAGHDMSEAVLRGMVFDGFSFYDTKSKTASTLDGADLTGSSLRNADLSLVKMDGVTMVGTDASGANFTEASFYARTSSNLKLAKFNNANLDNTVFDHSTLQTAQFHNAIGANTSFKNANFQPDANNKGASIIGSSFIKADFESAALNNVSFSNNTNLSGASFRNTTMSGTSFAFADLTSAVFDGASLQDVNFTNAALNTASFASTNLTATKTGDGVDFLCSQLGGATFSSSVLSKANFQAAVVPPDSQCCPQADETYFCGYDRDGIPYGHTVLPTVPASASVTCPNGDTLSCTGSDWIVPNWTSNLCNPNGRSEVLWSKPTCGEQPKVVTIPDANLKKCLQDVIYNGANRPITVSAAKALQNLSCGEREISDLAGLDKQNFPNLVTLDLTGNRLAGAGDFTDFSDQLEEVKLGYNGYTSLTFSNSQTELNYLAASNNQLTAITVSPNSYLTYLDLSHNQLGGAVDFFTSRENNLSFLDLSYNSITSIGQTDLLTDANTIYLQSNRLTTIGSVSSLWNDGSGSLFYLKLNENACFQCGTLGVKKSVSDQFGCSCDPSTCGNCD</sequence>
<dbReference type="InterPro" id="IPR001611">
    <property type="entry name" value="Leu-rich_rpt"/>
</dbReference>
<dbReference type="Gene3D" id="3.80.10.10">
    <property type="entry name" value="Ribonuclease Inhibitor"/>
    <property type="match status" value="1"/>
</dbReference>
<dbReference type="InterPro" id="IPR001646">
    <property type="entry name" value="5peptide_repeat"/>
</dbReference>
<dbReference type="PANTHER" id="PTHR14136">
    <property type="entry name" value="BTB_POZ DOMAIN-CONTAINING PROTEIN KCTD9"/>
    <property type="match status" value="1"/>
</dbReference>
<dbReference type="AlphaFoldDB" id="A0A2T1AGE8"/>
<keyword evidence="1" id="KW-0732">Signal</keyword>
<reference evidence="2 3" key="1">
    <citation type="submission" date="2018-03" db="EMBL/GenBank/DDBJ databases">
        <title>Genomic Encyclopedia of Archaeal and Bacterial Type Strains, Phase II (KMG-II): from individual species to whole genera.</title>
        <authorList>
            <person name="Goeker M."/>
        </authorList>
    </citation>
    <scope>NUCLEOTIDE SEQUENCE [LARGE SCALE GENOMIC DNA]</scope>
    <source>
        <strain evidence="2 3">DSM 25328</strain>
    </source>
</reference>
<dbReference type="PANTHER" id="PTHR14136:SF17">
    <property type="entry name" value="BTB_POZ DOMAIN-CONTAINING PROTEIN KCTD9"/>
    <property type="match status" value="1"/>
</dbReference>
<gene>
    <name evidence="2" type="ORF">CLV89_106203</name>
</gene>
<feature type="chain" id="PRO_5015541585" evidence="1">
    <location>
        <begin position="31"/>
        <end position="781"/>
    </location>
</feature>
<dbReference type="SUPFAM" id="SSF141571">
    <property type="entry name" value="Pentapeptide repeat-like"/>
    <property type="match status" value="2"/>
</dbReference>
<dbReference type="Gene3D" id="2.160.20.80">
    <property type="entry name" value="E3 ubiquitin-protein ligase SopA"/>
    <property type="match status" value="3"/>
</dbReference>
<dbReference type="InterPro" id="IPR032675">
    <property type="entry name" value="LRR_dom_sf"/>
</dbReference>
<comment type="caution">
    <text evidence="2">The sequence shown here is derived from an EMBL/GenBank/DDBJ whole genome shotgun (WGS) entry which is preliminary data.</text>
</comment>
<accession>A0A2T1AGE8</accession>
<evidence type="ECO:0000313" key="2">
    <source>
        <dbReference type="EMBL" id="PRZ47670.1"/>
    </source>
</evidence>
<dbReference type="RefSeq" id="WP_106163922.1">
    <property type="nucleotide sequence ID" value="NZ_PVUF01000006.1"/>
</dbReference>
<dbReference type="SUPFAM" id="SSF52058">
    <property type="entry name" value="L domain-like"/>
    <property type="match status" value="1"/>
</dbReference>
<dbReference type="InterPro" id="IPR051082">
    <property type="entry name" value="Pentapeptide-BTB/POZ_domain"/>
</dbReference>
<feature type="signal peptide" evidence="1">
    <location>
        <begin position="1"/>
        <end position="30"/>
    </location>
</feature>
<dbReference type="EMBL" id="PVUF01000006">
    <property type="protein sequence ID" value="PRZ47670.1"/>
    <property type="molecule type" value="Genomic_DNA"/>
</dbReference>
<evidence type="ECO:0000256" key="1">
    <source>
        <dbReference type="SAM" id="SignalP"/>
    </source>
</evidence>
<dbReference type="PROSITE" id="PS51450">
    <property type="entry name" value="LRR"/>
    <property type="match status" value="1"/>
</dbReference>
<name>A0A2T1AGE8_TRISK</name>
<dbReference type="Pfam" id="PF00805">
    <property type="entry name" value="Pentapeptide"/>
    <property type="match status" value="4"/>
</dbReference>
<dbReference type="OrthoDB" id="7304622at2"/>
<protein>
    <submittedName>
        <fullName evidence="2">Uncharacterized protein YjbI with pentapeptide repeats</fullName>
    </submittedName>
</protein>
<evidence type="ECO:0000313" key="3">
    <source>
        <dbReference type="Proteomes" id="UP000237718"/>
    </source>
</evidence>
<proteinExistence type="predicted"/>
<organism evidence="2 3">
    <name type="scientific">Tritonibacter scottomollicae</name>
    <name type="common">Epibacterium scottomollicae</name>
    <dbReference type="NCBI Taxonomy" id="483013"/>
    <lineage>
        <taxon>Bacteria</taxon>
        <taxon>Pseudomonadati</taxon>
        <taxon>Pseudomonadota</taxon>
        <taxon>Alphaproteobacteria</taxon>
        <taxon>Rhodobacterales</taxon>
        <taxon>Paracoccaceae</taxon>
        <taxon>Tritonibacter</taxon>
    </lineage>
</organism>
<dbReference type="Pfam" id="PF13516">
    <property type="entry name" value="LRR_6"/>
    <property type="match status" value="1"/>
</dbReference>
<dbReference type="Proteomes" id="UP000237718">
    <property type="component" value="Unassembled WGS sequence"/>
</dbReference>